<dbReference type="InterPro" id="IPR036849">
    <property type="entry name" value="Enolase-like_C_sf"/>
</dbReference>
<feature type="binding site" evidence="11">
    <location>
        <position position="168"/>
    </location>
    <ligand>
        <name>substrate</name>
    </ligand>
</feature>
<comment type="catalytic activity">
    <reaction evidence="9">
        <text>(2R)-2-phosphoglycerate = phosphoenolpyruvate + H2O</text>
        <dbReference type="Rhea" id="RHEA:10164"/>
        <dbReference type="ChEBI" id="CHEBI:15377"/>
        <dbReference type="ChEBI" id="CHEBI:58289"/>
        <dbReference type="ChEBI" id="CHEBI:58702"/>
        <dbReference type="EC" id="4.2.1.11"/>
    </reaction>
</comment>
<dbReference type="SUPFAM" id="SSF54826">
    <property type="entry name" value="Enolase N-terminal domain-like"/>
    <property type="match status" value="1"/>
</dbReference>
<dbReference type="HAMAP" id="MF_00318">
    <property type="entry name" value="Enolase"/>
    <property type="match status" value="1"/>
</dbReference>
<evidence type="ECO:0000256" key="3">
    <source>
        <dbReference type="ARBA" id="ARBA00012058"/>
    </source>
</evidence>
<keyword evidence="8 9" id="KW-0456">Lyase</keyword>
<organism evidence="15 16">
    <name type="scientific">Candidatus Collierbacteria bacterium CG09_land_8_20_14_0_10_46_12</name>
    <dbReference type="NCBI Taxonomy" id="1974533"/>
    <lineage>
        <taxon>Bacteria</taxon>
        <taxon>Candidatus Collieribacteriota</taxon>
    </lineage>
</organism>
<comment type="subcellular location">
    <subcellularLocation>
        <location evidence="9">Cytoplasm</location>
    </subcellularLocation>
    <subcellularLocation>
        <location evidence="9">Secreted</location>
    </subcellularLocation>
    <subcellularLocation>
        <location evidence="9">Cell surface</location>
    </subcellularLocation>
    <text evidence="9">Fractions of enolase are present in both the cytoplasm and on the cell surface.</text>
</comment>
<dbReference type="SMART" id="SM01193">
    <property type="entry name" value="Enolase_N"/>
    <property type="match status" value="1"/>
</dbReference>
<dbReference type="AlphaFoldDB" id="A0A2H0X1Z9"/>
<keyword evidence="9 12" id="KW-0479">Metal-binding</keyword>
<dbReference type="PROSITE" id="PS00164">
    <property type="entry name" value="ENOLASE"/>
    <property type="match status" value="1"/>
</dbReference>
<feature type="binding site" evidence="9">
    <location>
        <position position="167"/>
    </location>
    <ligand>
        <name>(2R)-2-phosphoglycerate</name>
        <dbReference type="ChEBI" id="CHEBI:58289"/>
    </ligand>
</feature>
<dbReference type="SUPFAM" id="SSF51604">
    <property type="entry name" value="Enolase C-terminal domain-like"/>
    <property type="match status" value="1"/>
</dbReference>
<evidence type="ECO:0000313" key="15">
    <source>
        <dbReference type="EMBL" id="PIS18199.1"/>
    </source>
</evidence>
<proteinExistence type="inferred from homology"/>
<dbReference type="Gene3D" id="3.30.390.10">
    <property type="entry name" value="Enolase-like, N-terminal domain"/>
    <property type="match status" value="1"/>
</dbReference>
<dbReference type="Gene3D" id="3.20.20.120">
    <property type="entry name" value="Enolase-like C-terminal domain"/>
    <property type="match status" value="1"/>
</dbReference>
<keyword evidence="5 9" id="KW-0964">Secreted</keyword>
<dbReference type="EMBL" id="PEYY01000022">
    <property type="protein sequence ID" value="PIS18199.1"/>
    <property type="molecule type" value="Genomic_DNA"/>
</dbReference>
<evidence type="ECO:0000256" key="2">
    <source>
        <dbReference type="ARBA" id="ARBA00009604"/>
    </source>
</evidence>
<feature type="active site" description="Proton donor" evidence="9 10">
    <location>
        <position position="209"/>
    </location>
</feature>
<dbReference type="SFLD" id="SFLDG00178">
    <property type="entry name" value="enolase"/>
    <property type="match status" value="1"/>
</dbReference>
<dbReference type="EC" id="4.2.1.11" evidence="3 9"/>
<comment type="pathway">
    <text evidence="1 9">Carbohydrate degradation; glycolysis; pyruvate from D-glyceraldehyde 3-phosphate: step 4/5.</text>
</comment>
<feature type="binding site" evidence="9 12">
    <location>
        <position position="289"/>
    </location>
    <ligand>
        <name>Mg(2+)</name>
        <dbReference type="ChEBI" id="CHEBI:18420"/>
    </ligand>
</feature>
<evidence type="ECO:0000256" key="6">
    <source>
        <dbReference type="ARBA" id="ARBA00022842"/>
    </source>
</evidence>
<dbReference type="GO" id="GO:0009986">
    <property type="term" value="C:cell surface"/>
    <property type="evidence" value="ECO:0007669"/>
    <property type="project" value="UniProtKB-SubCell"/>
</dbReference>
<dbReference type="GO" id="GO:0005576">
    <property type="term" value="C:extracellular region"/>
    <property type="evidence" value="ECO:0007669"/>
    <property type="project" value="UniProtKB-SubCell"/>
</dbReference>
<dbReference type="UniPathway" id="UPA00109">
    <property type="reaction ID" value="UER00187"/>
</dbReference>
<dbReference type="InterPro" id="IPR000941">
    <property type="entry name" value="Enolase"/>
</dbReference>
<feature type="binding site" evidence="11">
    <location>
        <position position="316"/>
    </location>
    <ligand>
        <name>substrate</name>
    </ligand>
</feature>
<evidence type="ECO:0000259" key="13">
    <source>
        <dbReference type="SMART" id="SM01192"/>
    </source>
</evidence>
<feature type="domain" description="Enolase N-terminal" evidence="14">
    <location>
        <begin position="4"/>
        <end position="134"/>
    </location>
</feature>
<evidence type="ECO:0000259" key="14">
    <source>
        <dbReference type="SMART" id="SM01193"/>
    </source>
</evidence>
<accession>A0A2H0X1Z9</accession>
<evidence type="ECO:0000256" key="10">
    <source>
        <dbReference type="PIRSR" id="PIRSR001400-1"/>
    </source>
</evidence>
<dbReference type="NCBIfam" id="TIGR01060">
    <property type="entry name" value="eno"/>
    <property type="match status" value="1"/>
</dbReference>
<evidence type="ECO:0000256" key="1">
    <source>
        <dbReference type="ARBA" id="ARBA00005031"/>
    </source>
</evidence>
<feature type="binding site" evidence="11">
    <location>
        <begin position="368"/>
        <end position="371"/>
    </location>
    <ligand>
        <name>substrate</name>
    </ligand>
</feature>
<dbReference type="Proteomes" id="UP000229574">
    <property type="component" value="Unassembled WGS sequence"/>
</dbReference>
<dbReference type="Pfam" id="PF00113">
    <property type="entry name" value="Enolase_C"/>
    <property type="match status" value="1"/>
</dbReference>
<feature type="binding site" evidence="9">
    <location>
        <position position="392"/>
    </location>
    <ligand>
        <name>(2R)-2-phosphoglycerate</name>
        <dbReference type="ChEBI" id="CHEBI:58289"/>
    </ligand>
</feature>
<feature type="binding site" evidence="9 12">
    <location>
        <position position="246"/>
    </location>
    <ligand>
        <name>Mg(2+)</name>
        <dbReference type="ChEBI" id="CHEBI:18420"/>
    </ligand>
</feature>
<dbReference type="PRINTS" id="PR00148">
    <property type="entry name" value="ENOLASE"/>
</dbReference>
<comment type="cofactor">
    <cofactor evidence="12">
        <name>Mg(2+)</name>
        <dbReference type="ChEBI" id="CHEBI:18420"/>
    </cofactor>
    <text evidence="12">Mg(2+) is required for catalysis and for stabilizing the dimer.</text>
</comment>
<dbReference type="InterPro" id="IPR029017">
    <property type="entry name" value="Enolase-like_N"/>
</dbReference>
<dbReference type="PIRSF" id="PIRSF001400">
    <property type="entry name" value="Enolase"/>
    <property type="match status" value="1"/>
</dbReference>
<evidence type="ECO:0000256" key="11">
    <source>
        <dbReference type="PIRSR" id="PIRSR001400-2"/>
    </source>
</evidence>
<evidence type="ECO:0000256" key="12">
    <source>
        <dbReference type="PIRSR" id="PIRSR001400-3"/>
    </source>
</evidence>
<evidence type="ECO:0000256" key="8">
    <source>
        <dbReference type="ARBA" id="ARBA00023239"/>
    </source>
</evidence>
<dbReference type="CDD" id="cd03313">
    <property type="entry name" value="enolase"/>
    <property type="match status" value="1"/>
</dbReference>
<dbReference type="SFLD" id="SFLDS00001">
    <property type="entry name" value="Enolase"/>
    <property type="match status" value="1"/>
</dbReference>
<reference evidence="16" key="1">
    <citation type="submission" date="2017-09" db="EMBL/GenBank/DDBJ databases">
        <title>Depth-based differentiation of microbial function through sediment-hosted aquifers and enrichment of novel symbionts in the deep terrestrial subsurface.</title>
        <authorList>
            <person name="Probst A.J."/>
            <person name="Ladd B."/>
            <person name="Jarett J.K."/>
            <person name="Geller-Mcgrath D.E."/>
            <person name="Sieber C.M.K."/>
            <person name="Emerson J.B."/>
            <person name="Anantharaman K."/>
            <person name="Thomas B.C."/>
            <person name="Malmstrom R."/>
            <person name="Stieglmeier M."/>
            <person name="Klingl A."/>
            <person name="Woyke T."/>
            <person name="Ryan C.M."/>
            <person name="Banfield J.F."/>
        </authorList>
    </citation>
    <scope>NUCLEOTIDE SEQUENCE [LARGE SCALE GENOMIC DNA]</scope>
</reference>
<feature type="binding site" evidence="9">
    <location>
        <position position="341"/>
    </location>
    <ligand>
        <name>(2R)-2-phosphoglycerate</name>
        <dbReference type="ChEBI" id="CHEBI:58289"/>
    </ligand>
</feature>
<protein>
    <recommendedName>
        <fullName evidence="4 9">Enolase</fullName>
        <ecNumber evidence="3 9">4.2.1.11</ecNumber>
    </recommendedName>
    <alternativeName>
        <fullName evidence="9">2-phospho-D-glycerate hydro-lyase</fullName>
    </alternativeName>
    <alternativeName>
        <fullName evidence="9">2-phosphoglycerate dehydratase</fullName>
    </alternativeName>
</protein>
<feature type="binding site" evidence="9">
    <location>
        <position position="371"/>
    </location>
    <ligand>
        <name>(2R)-2-phosphoglycerate</name>
        <dbReference type="ChEBI" id="CHEBI:58289"/>
    </ligand>
</feature>
<evidence type="ECO:0000313" key="16">
    <source>
        <dbReference type="Proteomes" id="UP000229574"/>
    </source>
</evidence>
<keyword evidence="9" id="KW-0963">Cytoplasm</keyword>
<gene>
    <name evidence="9" type="primary">eno</name>
    <name evidence="15" type="ORF">COT54_00550</name>
</gene>
<feature type="binding site" evidence="9 12">
    <location>
        <position position="316"/>
    </location>
    <ligand>
        <name>Mg(2+)</name>
        <dbReference type="ChEBI" id="CHEBI:18420"/>
    </ligand>
</feature>
<dbReference type="InterPro" id="IPR020811">
    <property type="entry name" value="Enolase_N"/>
</dbReference>
<feature type="active site" description="Proton acceptor" evidence="9 10">
    <location>
        <position position="341"/>
    </location>
</feature>
<evidence type="ECO:0000256" key="9">
    <source>
        <dbReference type="HAMAP-Rule" id="MF_00318"/>
    </source>
</evidence>
<comment type="similarity">
    <text evidence="2 9">Belongs to the enolase family.</text>
</comment>
<dbReference type="InterPro" id="IPR020809">
    <property type="entry name" value="Enolase_CS"/>
</dbReference>
<comment type="caution">
    <text evidence="15">The sequence shown here is derived from an EMBL/GenBank/DDBJ whole genome shotgun (WGS) entry which is preliminary data.</text>
</comment>
<dbReference type="Pfam" id="PF03952">
    <property type="entry name" value="Enolase_N"/>
    <property type="match status" value="1"/>
</dbReference>
<sequence length="420" mass="45462">MPKITNVVAREILDSRATPTIEVSVLTDIGTFGTASIPSGAGVNKDEDVELRDGDPARYHGQGVLKAVHNAQAVLGPKLIGMEVEGQEKLDAHMIDLDGTNNESRLGANTILAISIACLKAAANSYKLPLFAYIATRYRPGSKLSIPGPIFNLINGGKHGAGNLDFQEFHVIPSTTMTFSNALRAGAETWSSLKTELAHRNAIHSVGDEGGFAPNLFTNADALELMALVVKNSSYRLGQDLYLGLDVASDSFYQDGKYNIKDSPRPLSPAELTQLYQNLVKDYGLLGLEDPLSQNDWSGWSKLSEVMPSSVMIIGDDLITTNVKRLQKAIDEKSCNAVIVKPNQIGTVTETIDLIRLAQKNNFTTIASHRSGETNDSFIADFAVGMGTDYAKFGAPDRGERIAKYNRLLEIEAYLANQAT</sequence>
<dbReference type="InterPro" id="IPR020810">
    <property type="entry name" value="Enolase_C"/>
</dbReference>
<comment type="function">
    <text evidence="9">Catalyzes the reversible conversion of 2-phosphoglycerate (2-PG) into phosphoenolpyruvate (PEP). It is essential for the degradation of carbohydrates via glycolysis.</text>
</comment>
<feature type="binding site" evidence="11">
    <location>
        <position position="289"/>
    </location>
    <ligand>
        <name>substrate</name>
    </ligand>
</feature>
<dbReference type="PANTHER" id="PTHR11902:SF1">
    <property type="entry name" value="ENOLASE"/>
    <property type="match status" value="1"/>
</dbReference>
<dbReference type="GO" id="GO:0000287">
    <property type="term" value="F:magnesium ion binding"/>
    <property type="evidence" value="ECO:0007669"/>
    <property type="project" value="UniProtKB-UniRule"/>
</dbReference>
<keyword evidence="6 9" id="KW-0460">Magnesium</keyword>
<feature type="domain" description="Enolase C-terminal TIM barrel" evidence="13">
    <location>
        <begin position="143"/>
        <end position="420"/>
    </location>
</feature>
<dbReference type="SMART" id="SM01192">
    <property type="entry name" value="Enolase_C"/>
    <property type="match status" value="1"/>
</dbReference>
<evidence type="ECO:0000256" key="4">
    <source>
        <dbReference type="ARBA" id="ARBA00017068"/>
    </source>
</evidence>
<evidence type="ECO:0000256" key="7">
    <source>
        <dbReference type="ARBA" id="ARBA00023152"/>
    </source>
</evidence>
<dbReference type="PANTHER" id="PTHR11902">
    <property type="entry name" value="ENOLASE"/>
    <property type="match status" value="1"/>
</dbReference>
<feature type="binding site" evidence="11">
    <location>
        <position position="159"/>
    </location>
    <ligand>
        <name>substrate</name>
    </ligand>
</feature>
<feature type="binding site" evidence="11">
    <location>
        <position position="392"/>
    </location>
    <ligand>
        <name>substrate</name>
    </ligand>
</feature>
<evidence type="ECO:0000256" key="5">
    <source>
        <dbReference type="ARBA" id="ARBA00022525"/>
    </source>
</evidence>
<dbReference type="GO" id="GO:0004634">
    <property type="term" value="F:phosphopyruvate hydratase activity"/>
    <property type="evidence" value="ECO:0007669"/>
    <property type="project" value="UniProtKB-UniRule"/>
</dbReference>
<comment type="cofactor">
    <cofactor evidence="9">
        <name>Mg(2+)</name>
        <dbReference type="ChEBI" id="CHEBI:18420"/>
    </cofactor>
    <text evidence="9">Binds a second Mg(2+) ion via substrate during catalysis.</text>
</comment>
<name>A0A2H0X1Z9_9BACT</name>
<feature type="binding site" evidence="9">
    <location>
        <position position="370"/>
    </location>
    <ligand>
        <name>(2R)-2-phosphoglycerate</name>
        <dbReference type="ChEBI" id="CHEBI:58289"/>
    </ligand>
</feature>
<keyword evidence="7 9" id="KW-0324">Glycolysis</keyword>
<keyword evidence="15" id="KW-0670">Pyruvate</keyword>
<dbReference type="GO" id="GO:0000015">
    <property type="term" value="C:phosphopyruvate hydratase complex"/>
    <property type="evidence" value="ECO:0007669"/>
    <property type="project" value="InterPro"/>
</dbReference>
<dbReference type="GO" id="GO:0006096">
    <property type="term" value="P:glycolytic process"/>
    <property type="evidence" value="ECO:0007669"/>
    <property type="project" value="UniProtKB-UniRule"/>
</dbReference>